<feature type="compositionally biased region" description="Polar residues" evidence="1">
    <location>
        <begin position="286"/>
        <end position="300"/>
    </location>
</feature>
<dbReference type="Proteomes" id="UP001153069">
    <property type="component" value="Unassembled WGS sequence"/>
</dbReference>
<accession>A0A9N8ELI6</accession>
<reference evidence="3" key="1">
    <citation type="submission" date="2020-06" db="EMBL/GenBank/DDBJ databases">
        <authorList>
            <consortium name="Plant Systems Biology data submission"/>
        </authorList>
    </citation>
    <scope>NUCLEOTIDE SEQUENCE</scope>
    <source>
        <strain evidence="3">D6</strain>
    </source>
</reference>
<dbReference type="EMBL" id="CAICTM010001352">
    <property type="protein sequence ID" value="CAB9522888.1"/>
    <property type="molecule type" value="Genomic_DNA"/>
</dbReference>
<sequence>MKSFKFSFYASLLLIVLLSFSTSSTRSCVSAFTLPLLMADVSSTQTQTSSDSEASVRYLYDPAERQAHYNNDADIAQYLVDLHDHQATFDFCGGMMFQLELTPALRDHLVHVAAINSASSGSGSSGSSNSGTCSEQPVVFDAGKPRMFMTDNYQQTSNADNLGVFHGREIRQVPTAAGGMGMVLQLSLATGTGTQDSTSTNTNTNADTNADKEGWTSAELARYDGWGHDSGREWRKGNQLEEEGFTNFRQKYGPNAFSLHHRFFLHYDRANRIWLSAEDGCEGTPAPSQKPSLSNLFGLL</sequence>
<keyword evidence="4" id="KW-1185">Reference proteome</keyword>
<evidence type="ECO:0000256" key="1">
    <source>
        <dbReference type="SAM" id="MobiDB-lite"/>
    </source>
</evidence>
<feature type="chain" id="PRO_5040277973" evidence="2">
    <location>
        <begin position="28"/>
        <end position="300"/>
    </location>
</feature>
<comment type="caution">
    <text evidence="3">The sequence shown here is derived from an EMBL/GenBank/DDBJ whole genome shotgun (WGS) entry which is preliminary data.</text>
</comment>
<protein>
    <submittedName>
        <fullName evidence="3">Uncharacterized protein</fullName>
    </submittedName>
</protein>
<feature type="signal peptide" evidence="2">
    <location>
        <begin position="1"/>
        <end position="27"/>
    </location>
</feature>
<dbReference type="AlphaFoldDB" id="A0A9N8ELI6"/>
<dbReference type="OrthoDB" id="10266294at2759"/>
<organism evidence="3 4">
    <name type="scientific">Seminavis robusta</name>
    <dbReference type="NCBI Taxonomy" id="568900"/>
    <lineage>
        <taxon>Eukaryota</taxon>
        <taxon>Sar</taxon>
        <taxon>Stramenopiles</taxon>
        <taxon>Ochrophyta</taxon>
        <taxon>Bacillariophyta</taxon>
        <taxon>Bacillariophyceae</taxon>
        <taxon>Bacillariophycidae</taxon>
        <taxon>Naviculales</taxon>
        <taxon>Naviculaceae</taxon>
        <taxon>Seminavis</taxon>
    </lineage>
</organism>
<name>A0A9N8ELI6_9STRA</name>
<evidence type="ECO:0000313" key="3">
    <source>
        <dbReference type="EMBL" id="CAB9522888.1"/>
    </source>
</evidence>
<evidence type="ECO:0000313" key="4">
    <source>
        <dbReference type="Proteomes" id="UP001153069"/>
    </source>
</evidence>
<feature type="region of interest" description="Disordered" evidence="1">
    <location>
        <begin position="281"/>
        <end position="300"/>
    </location>
</feature>
<gene>
    <name evidence="3" type="ORF">SEMRO_1354_G265430.1</name>
</gene>
<keyword evidence="2" id="KW-0732">Signal</keyword>
<evidence type="ECO:0000256" key="2">
    <source>
        <dbReference type="SAM" id="SignalP"/>
    </source>
</evidence>
<proteinExistence type="predicted"/>